<reference evidence="2" key="1">
    <citation type="submission" date="2018-11" db="EMBL/GenBank/DDBJ databases">
        <authorList>
            <consortium name="Pathogen Informatics"/>
        </authorList>
    </citation>
    <scope>NUCLEOTIDE SEQUENCE</scope>
</reference>
<evidence type="ECO:0000256" key="1">
    <source>
        <dbReference type="SAM" id="MobiDB-lite"/>
    </source>
</evidence>
<name>A0A3S5CH20_9PLAT</name>
<proteinExistence type="predicted"/>
<keyword evidence="3" id="KW-1185">Reference proteome</keyword>
<accession>A0A3S5CH20</accession>
<feature type="region of interest" description="Disordered" evidence="1">
    <location>
        <begin position="118"/>
        <end position="142"/>
    </location>
</feature>
<evidence type="ECO:0000313" key="2">
    <source>
        <dbReference type="EMBL" id="VEL20654.1"/>
    </source>
</evidence>
<comment type="caution">
    <text evidence="2">The sequence shown here is derived from an EMBL/GenBank/DDBJ whole genome shotgun (WGS) entry which is preliminary data.</text>
</comment>
<gene>
    <name evidence="2" type="ORF">PXEA_LOCUS14094</name>
</gene>
<evidence type="ECO:0000313" key="3">
    <source>
        <dbReference type="Proteomes" id="UP000784294"/>
    </source>
</evidence>
<protein>
    <submittedName>
        <fullName evidence="2">Uncharacterized protein</fullName>
    </submittedName>
</protein>
<dbReference type="Proteomes" id="UP000784294">
    <property type="component" value="Unassembled WGS sequence"/>
</dbReference>
<organism evidence="2 3">
    <name type="scientific">Protopolystoma xenopodis</name>
    <dbReference type="NCBI Taxonomy" id="117903"/>
    <lineage>
        <taxon>Eukaryota</taxon>
        <taxon>Metazoa</taxon>
        <taxon>Spiralia</taxon>
        <taxon>Lophotrochozoa</taxon>
        <taxon>Platyhelminthes</taxon>
        <taxon>Monogenea</taxon>
        <taxon>Polyopisthocotylea</taxon>
        <taxon>Polystomatidea</taxon>
        <taxon>Polystomatidae</taxon>
        <taxon>Protopolystoma</taxon>
    </lineage>
</organism>
<dbReference type="AlphaFoldDB" id="A0A3S5CH20"/>
<sequence length="262" mass="29800">MQRKTDLSSNILPMNSRTIESQIQPTVGENNSHQQKTREAAADCFDAISDQKGNNPLLDQTINSDIDSLPRITRAHRLCFSPGPVSEDTEYSLTENIFLDINKFTQVCEARSPAKRIYQSNISKPHQSDTQPTNDLQDYSMPSTIDEEAPHLKHNYNIKNNTIDSFYGLDVTTNSKYPSINESCFIMQGLEIGKDDSLPEESKEELPFPYTQKVIHDIESTKQLAFSYFSDFSVSSCSDQREKHDLFTTTDFLSLADFKEFL</sequence>
<dbReference type="EMBL" id="CAAALY010047439">
    <property type="protein sequence ID" value="VEL20654.1"/>
    <property type="molecule type" value="Genomic_DNA"/>
</dbReference>